<dbReference type="PANTHER" id="PTHR42057:SF2">
    <property type="entry name" value="F-BOX DOMAIN PROTEIN (AFU_ORTHOLOGUE AFUA_4G00200)-RELATED"/>
    <property type="match status" value="1"/>
</dbReference>
<dbReference type="Proteomes" id="UP000310421">
    <property type="component" value="Unassembled WGS sequence"/>
</dbReference>
<evidence type="ECO:0000313" key="1">
    <source>
        <dbReference type="EMBL" id="THW59706.1"/>
    </source>
</evidence>
<proteinExistence type="predicted"/>
<reference evidence="1 2" key="1">
    <citation type="submission" date="2018-10" db="EMBL/GenBank/DDBJ databases">
        <title>Fifty Aureobasidium pullulans genomes reveal a recombining polyextremotolerant generalist.</title>
        <authorList>
            <person name="Gostincar C."/>
            <person name="Turk M."/>
            <person name="Zajc J."/>
            <person name="Gunde-Cimerman N."/>
        </authorList>
    </citation>
    <scope>NUCLEOTIDE SEQUENCE [LARGE SCALE GENOMIC DNA]</scope>
    <source>
        <strain evidence="1 2">EXF-10751</strain>
    </source>
</reference>
<accession>A0A4S8Z3U4</accession>
<sequence>MSPSTTEWFTYVPVQLSISYTMLQLTSLPSELLSRIVDFVATPSKSEPNIRPRYHSPGEIEENIYKAEDGPTYSGLSYQNSRMATSPRPDIASLKKLRLVSKFFEGLCTSLLFQCVKVLPRAESANRYTQILESKKLNSHVRKVIFQTRHQPHMSKHGRSCYRIESEEAEDQYETPHEFFLSAMEQVADFVNLTHAELVFSVTCESPGSDIDAVETLEFREEVLTTFFKCLVSAKKLGNLSIKNLQNITPAAIMGTATSAADSEFKKDFEVVMERLTHLGLRIISEDCWPEPAHNLECGYMHSFFCFELQEFWLKPIAENLVYLRLYGDDEVYWGFFPACNLPHFPKLRTMVLGGISICSEDQVDWILEHGDTLEELILDDAIIGVAVQIHETFVDIPTRKVVYERQDIVGRPGFGPKDRGRGRPLREHQIWLDPTRWHHIFHCLQHDLPKLKHFAINHSDLEDHAFDVADSLGSALEEKRYAAFNEIVWHEFEDEDPDEVLVFADWEENEDDRIVVRRPDCDEEDWQALEKLLAVVRRRR</sequence>
<dbReference type="EMBL" id="QZAN01000073">
    <property type="protein sequence ID" value="THW59706.1"/>
    <property type="molecule type" value="Genomic_DNA"/>
</dbReference>
<evidence type="ECO:0000313" key="2">
    <source>
        <dbReference type="Proteomes" id="UP000310421"/>
    </source>
</evidence>
<organism evidence="1 2">
    <name type="scientific">Aureobasidium pullulans</name>
    <name type="common">Black yeast</name>
    <name type="synonym">Pullularia pullulans</name>
    <dbReference type="NCBI Taxonomy" id="5580"/>
    <lineage>
        <taxon>Eukaryota</taxon>
        <taxon>Fungi</taxon>
        <taxon>Dikarya</taxon>
        <taxon>Ascomycota</taxon>
        <taxon>Pezizomycotina</taxon>
        <taxon>Dothideomycetes</taxon>
        <taxon>Dothideomycetidae</taxon>
        <taxon>Dothideales</taxon>
        <taxon>Saccotheciaceae</taxon>
        <taxon>Aureobasidium</taxon>
    </lineage>
</organism>
<gene>
    <name evidence="1" type="ORF">D6D20_06319</name>
</gene>
<dbReference type="PANTHER" id="PTHR42057">
    <property type="entry name" value="F-BOX DOMAIN PROTEIN (AFU_ORTHOLOGUE AFUA_4G00200)"/>
    <property type="match status" value="1"/>
</dbReference>
<dbReference type="AlphaFoldDB" id="A0A4S8Z3U4"/>
<evidence type="ECO:0008006" key="3">
    <source>
        <dbReference type="Google" id="ProtNLM"/>
    </source>
</evidence>
<comment type="caution">
    <text evidence="1">The sequence shown here is derived from an EMBL/GenBank/DDBJ whole genome shotgun (WGS) entry which is preliminary data.</text>
</comment>
<name>A0A4S8Z3U4_AURPU</name>
<protein>
    <recommendedName>
        <fullName evidence="3">F-box domain-containing protein</fullName>
    </recommendedName>
</protein>